<evidence type="ECO:0000256" key="2">
    <source>
        <dbReference type="ARBA" id="ARBA00023157"/>
    </source>
</evidence>
<evidence type="ECO:0000256" key="1">
    <source>
        <dbReference type="ARBA" id="ARBA00009748"/>
    </source>
</evidence>
<keyword evidence="3" id="KW-0446">Lipid-binding</keyword>
<dbReference type="PANTHER" id="PTHR33076">
    <property type="entry name" value="NON-SPECIFIC LIPID-TRANSFER PROTEIN 2-RELATED"/>
    <property type="match status" value="1"/>
</dbReference>
<dbReference type="InterPro" id="IPR000528">
    <property type="entry name" value="Plant_nsLTP"/>
</dbReference>
<keyword evidence="7" id="KW-1185">Reference proteome</keyword>
<dbReference type="CDD" id="cd01960">
    <property type="entry name" value="nsLTP1"/>
    <property type="match status" value="1"/>
</dbReference>
<organism evidence="6 7">
    <name type="scientific">Stylosanthes scabra</name>
    <dbReference type="NCBI Taxonomy" id="79078"/>
    <lineage>
        <taxon>Eukaryota</taxon>
        <taxon>Viridiplantae</taxon>
        <taxon>Streptophyta</taxon>
        <taxon>Embryophyta</taxon>
        <taxon>Tracheophyta</taxon>
        <taxon>Spermatophyta</taxon>
        <taxon>Magnoliopsida</taxon>
        <taxon>eudicotyledons</taxon>
        <taxon>Gunneridae</taxon>
        <taxon>Pentapetalae</taxon>
        <taxon>rosids</taxon>
        <taxon>fabids</taxon>
        <taxon>Fabales</taxon>
        <taxon>Fabaceae</taxon>
        <taxon>Papilionoideae</taxon>
        <taxon>50 kb inversion clade</taxon>
        <taxon>dalbergioids sensu lato</taxon>
        <taxon>Dalbergieae</taxon>
        <taxon>Pterocarpus clade</taxon>
        <taxon>Stylosanthes</taxon>
    </lineage>
</organism>
<accession>A0ABU6Q4X4</accession>
<evidence type="ECO:0000313" key="7">
    <source>
        <dbReference type="Proteomes" id="UP001341840"/>
    </source>
</evidence>
<feature type="domain" description="Bifunctional inhibitor/plant lipid transfer protein/seed storage helical" evidence="5">
    <location>
        <begin position="28"/>
        <end position="112"/>
    </location>
</feature>
<evidence type="ECO:0000259" key="5">
    <source>
        <dbReference type="SMART" id="SM00499"/>
    </source>
</evidence>
<dbReference type="Pfam" id="PF00234">
    <property type="entry name" value="Tryp_alpha_amyl"/>
    <property type="match status" value="1"/>
</dbReference>
<dbReference type="PRINTS" id="PR00382">
    <property type="entry name" value="LIPIDTRNSFER"/>
</dbReference>
<comment type="caution">
    <text evidence="6">The sequence shown here is derived from an EMBL/GenBank/DDBJ whole genome shotgun (WGS) entry which is preliminary data.</text>
</comment>
<name>A0ABU6Q4X4_9FABA</name>
<comment type="similarity">
    <text evidence="1 3">Belongs to the plant LTP family.</text>
</comment>
<evidence type="ECO:0000256" key="4">
    <source>
        <dbReference type="SAM" id="SignalP"/>
    </source>
</evidence>
<reference evidence="6 7" key="1">
    <citation type="journal article" date="2023" name="Plants (Basel)">
        <title>Bridging the Gap: Combining Genomics and Transcriptomics Approaches to Understand Stylosanthes scabra, an Orphan Legume from the Brazilian Caatinga.</title>
        <authorList>
            <person name="Ferreira-Neto J.R.C."/>
            <person name="da Silva M.D."/>
            <person name="Binneck E."/>
            <person name="de Melo N.F."/>
            <person name="da Silva R.H."/>
            <person name="de Melo A.L.T.M."/>
            <person name="Pandolfi V."/>
            <person name="Bustamante F.O."/>
            <person name="Brasileiro-Vidal A.C."/>
            <person name="Benko-Iseppon A.M."/>
        </authorList>
    </citation>
    <scope>NUCLEOTIDE SEQUENCE [LARGE SCALE GENOMIC DNA]</scope>
    <source>
        <tissue evidence="6">Leaves</tissue>
    </source>
</reference>
<dbReference type="SUPFAM" id="SSF47699">
    <property type="entry name" value="Bifunctional inhibitor/lipid-transfer protein/seed storage 2S albumin"/>
    <property type="match status" value="1"/>
</dbReference>
<feature type="signal peptide" evidence="4">
    <location>
        <begin position="1"/>
        <end position="25"/>
    </location>
</feature>
<keyword evidence="2" id="KW-1015">Disulfide bond</keyword>
<dbReference type="SMART" id="SM00499">
    <property type="entry name" value="AAI"/>
    <property type="match status" value="1"/>
</dbReference>
<dbReference type="Proteomes" id="UP001341840">
    <property type="component" value="Unassembled WGS sequence"/>
</dbReference>
<protein>
    <recommendedName>
        <fullName evidence="3">Non-specific lipid-transfer protein</fullName>
    </recommendedName>
</protein>
<dbReference type="Gene3D" id="1.10.110.10">
    <property type="entry name" value="Plant lipid-transfer and hydrophobic proteins"/>
    <property type="match status" value="1"/>
</dbReference>
<gene>
    <name evidence="6" type="ORF">PIB30_008893</name>
</gene>
<keyword evidence="3" id="KW-0813">Transport</keyword>
<dbReference type="InterPro" id="IPR036312">
    <property type="entry name" value="Bifun_inhib/LTP/seed_sf"/>
</dbReference>
<sequence length="132" mass="13711">MASLKVACVVTLVCMALVGAPMVQAITCSQVTNSLFPCFSYVENGGTPSQGCCNGIKTLMSSATTTADRRTACSCLKSAAASISGLNPGNMLALPGKCGVNIPYKISTSTNCNNDCFILLIALSSYFDFDEL</sequence>
<evidence type="ECO:0000313" key="6">
    <source>
        <dbReference type="EMBL" id="MED6106889.1"/>
    </source>
</evidence>
<comment type="function">
    <text evidence="3">Plant non-specific lipid-transfer proteins transfer phospholipids as well as galactolipids across membranes. May play a role in wax or cutin deposition in the cell walls of expanding epidermal cells and certain secretory tissues.</text>
</comment>
<evidence type="ECO:0000256" key="3">
    <source>
        <dbReference type="RuleBase" id="RU000628"/>
    </source>
</evidence>
<proteinExistence type="inferred from homology"/>
<dbReference type="InterPro" id="IPR016140">
    <property type="entry name" value="Bifunc_inhib/LTP/seed_store"/>
</dbReference>
<dbReference type="EMBL" id="JASCZI010000020">
    <property type="protein sequence ID" value="MED6106889.1"/>
    <property type="molecule type" value="Genomic_DNA"/>
</dbReference>
<keyword evidence="4" id="KW-0732">Signal</keyword>
<feature type="chain" id="PRO_5047534883" description="Non-specific lipid-transfer protein" evidence="4">
    <location>
        <begin position="26"/>
        <end position="132"/>
    </location>
</feature>